<comment type="caution">
    <text evidence="1">The sequence shown here is derived from an EMBL/GenBank/DDBJ whole genome shotgun (WGS) entry which is preliminary data.</text>
</comment>
<organism evidence="1 2">
    <name type="scientific">Scytonema millei VB511283</name>
    <dbReference type="NCBI Taxonomy" id="1245923"/>
    <lineage>
        <taxon>Bacteria</taxon>
        <taxon>Bacillati</taxon>
        <taxon>Cyanobacteriota</taxon>
        <taxon>Cyanophyceae</taxon>
        <taxon>Nostocales</taxon>
        <taxon>Scytonemataceae</taxon>
        <taxon>Scytonema</taxon>
    </lineage>
</organism>
<dbReference type="AlphaFoldDB" id="A0A9X5I5C4"/>
<reference evidence="1 2" key="1">
    <citation type="journal article" date="2015" name="Genome Announc.">
        <title>Draft Genome Sequence of the Terrestrial Cyanobacterium Scytonema millei VB511283, Isolated from Eastern India.</title>
        <authorList>
            <person name="Sen D."/>
            <person name="Chandrababunaidu M.M."/>
            <person name="Singh D."/>
            <person name="Sanghi N."/>
            <person name="Ghorai A."/>
            <person name="Mishra G.P."/>
            <person name="Madduluri M."/>
            <person name="Adhikary S.P."/>
            <person name="Tripathy S."/>
        </authorList>
    </citation>
    <scope>NUCLEOTIDE SEQUENCE [LARGE SCALE GENOMIC DNA]</scope>
    <source>
        <strain evidence="1 2">VB511283</strain>
    </source>
</reference>
<dbReference type="Proteomes" id="UP000031532">
    <property type="component" value="Unassembled WGS sequence"/>
</dbReference>
<evidence type="ECO:0000313" key="1">
    <source>
        <dbReference type="EMBL" id="NHC35519.1"/>
    </source>
</evidence>
<dbReference type="OrthoDB" id="531045at2"/>
<name>A0A9X5I5C4_9CYAN</name>
<accession>A0A9X5I5C4</accession>
<sequence>MARYTCSFTVATVADDVEFLRQLLNQVLHSCHLDIQHDESDYMMARERLGQVSFSKLVKVEALIDKTNATNSATRVNLIVKNEELPVQIDNHCYQMFNLVKQAIVDNCQWQLVETAVESI</sequence>
<dbReference type="EMBL" id="JTJC03000003">
    <property type="protein sequence ID" value="NHC35519.1"/>
    <property type="molecule type" value="Genomic_DNA"/>
</dbReference>
<dbReference type="RefSeq" id="WP_039713476.1">
    <property type="nucleotide sequence ID" value="NZ_JTJC03000003.1"/>
</dbReference>
<keyword evidence="2" id="KW-1185">Reference proteome</keyword>
<gene>
    <name evidence="1" type="ORF">QH73_0012755</name>
</gene>
<evidence type="ECO:0000313" key="2">
    <source>
        <dbReference type="Proteomes" id="UP000031532"/>
    </source>
</evidence>
<proteinExistence type="predicted"/>
<protein>
    <submittedName>
        <fullName evidence="1">Uncharacterized protein</fullName>
    </submittedName>
</protein>